<sequence length="71" mass="8405">MTKSNKPQYTNFKQVDHDLKRLNLERKIAVEELKIVKSDYIEALSPYNWLQTGLKFAGKYGVFVLLKKLFR</sequence>
<reference evidence="1 2" key="1">
    <citation type="submission" date="2019-08" db="EMBL/GenBank/DDBJ databases">
        <title>Genomes of Subsaximicrobium wynnwilliamsii strains.</title>
        <authorList>
            <person name="Bowman J.P."/>
        </authorList>
    </citation>
    <scope>NUCLEOTIDE SEQUENCE [LARGE SCALE GENOMIC DNA]</scope>
    <source>
        <strain evidence="1 2">2-80-2</strain>
    </source>
</reference>
<dbReference type="OrthoDB" id="1149272at2"/>
<dbReference type="AlphaFoldDB" id="A0A5C6ZNB8"/>
<keyword evidence="2" id="KW-1185">Reference proteome</keyword>
<evidence type="ECO:0008006" key="3">
    <source>
        <dbReference type="Google" id="ProtNLM"/>
    </source>
</evidence>
<name>A0A5C6ZNB8_9FLAO</name>
<proteinExistence type="predicted"/>
<gene>
    <name evidence="1" type="ORF">ESY86_01280</name>
</gene>
<comment type="caution">
    <text evidence="1">The sequence shown here is derived from an EMBL/GenBank/DDBJ whole genome shotgun (WGS) entry which is preliminary data.</text>
</comment>
<accession>A0A5C6ZNB8</accession>
<organism evidence="1 2">
    <name type="scientific">Subsaximicrobium wynnwilliamsii</name>
    <dbReference type="NCBI Taxonomy" id="291179"/>
    <lineage>
        <taxon>Bacteria</taxon>
        <taxon>Pseudomonadati</taxon>
        <taxon>Bacteroidota</taxon>
        <taxon>Flavobacteriia</taxon>
        <taxon>Flavobacteriales</taxon>
        <taxon>Flavobacteriaceae</taxon>
        <taxon>Subsaximicrobium</taxon>
    </lineage>
</organism>
<dbReference type="Proteomes" id="UP000321578">
    <property type="component" value="Unassembled WGS sequence"/>
</dbReference>
<dbReference type="EMBL" id="VORO01000001">
    <property type="protein sequence ID" value="TXD91339.1"/>
    <property type="molecule type" value="Genomic_DNA"/>
</dbReference>
<evidence type="ECO:0000313" key="1">
    <source>
        <dbReference type="EMBL" id="TXD91339.1"/>
    </source>
</evidence>
<protein>
    <recommendedName>
        <fullName evidence="3">Glutaminyl-tRNA synthetase</fullName>
    </recommendedName>
</protein>
<evidence type="ECO:0000313" key="2">
    <source>
        <dbReference type="Proteomes" id="UP000321578"/>
    </source>
</evidence>